<dbReference type="Proteomes" id="UP000053424">
    <property type="component" value="Unassembled WGS sequence"/>
</dbReference>
<keyword evidence="2" id="KW-1185">Reference proteome</keyword>
<proteinExistence type="predicted"/>
<reference evidence="2" key="2">
    <citation type="submission" date="2015-01" db="EMBL/GenBank/DDBJ databases">
        <title>Evolutionary Origins and Diversification of the Mycorrhizal Mutualists.</title>
        <authorList>
            <consortium name="DOE Joint Genome Institute"/>
            <consortium name="Mycorrhizal Genomics Consortium"/>
            <person name="Kohler A."/>
            <person name="Kuo A."/>
            <person name="Nagy L.G."/>
            <person name="Floudas D."/>
            <person name="Copeland A."/>
            <person name="Barry K.W."/>
            <person name="Cichocki N."/>
            <person name="Veneault-Fourrey C."/>
            <person name="LaButti K."/>
            <person name="Lindquist E.A."/>
            <person name="Lipzen A."/>
            <person name="Lundell T."/>
            <person name="Morin E."/>
            <person name="Murat C."/>
            <person name="Riley R."/>
            <person name="Ohm R."/>
            <person name="Sun H."/>
            <person name="Tunlid A."/>
            <person name="Henrissat B."/>
            <person name="Grigoriev I.V."/>
            <person name="Hibbett D.S."/>
            <person name="Martin F."/>
        </authorList>
    </citation>
    <scope>NUCLEOTIDE SEQUENCE [LARGE SCALE GENOMIC DNA]</scope>
    <source>
        <strain evidence="2">h7</strain>
    </source>
</reference>
<evidence type="ECO:0000313" key="2">
    <source>
        <dbReference type="Proteomes" id="UP000053424"/>
    </source>
</evidence>
<sequence length="102" mass="11292">MNGAQAHLELHYRRLLGIDTQDHMWLSRNALRSRLIETLEETKQSKGRTSKAVQMGIGELMLNSGIVSAPEVVFGHSGTQAFSMLSFSLGGCVVWHRGLIQV</sequence>
<reference evidence="1 2" key="1">
    <citation type="submission" date="2014-04" db="EMBL/GenBank/DDBJ databases">
        <authorList>
            <consortium name="DOE Joint Genome Institute"/>
            <person name="Kuo A."/>
            <person name="Gay G."/>
            <person name="Dore J."/>
            <person name="Kohler A."/>
            <person name="Nagy L.G."/>
            <person name="Floudas D."/>
            <person name="Copeland A."/>
            <person name="Barry K.W."/>
            <person name="Cichocki N."/>
            <person name="Veneault-Fourrey C."/>
            <person name="LaButti K."/>
            <person name="Lindquist E.A."/>
            <person name="Lipzen A."/>
            <person name="Lundell T."/>
            <person name="Morin E."/>
            <person name="Murat C."/>
            <person name="Sun H."/>
            <person name="Tunlid A."/>
            <person name="Henrissat B."/>
            <person name="Grigoriev I.V."/>
            <person name="Hibbett D.S."/>
            <person name="Martin F."/>
            <person name="Nordberg H.P."/>
            <person name="Cantor M.N."/>
            <person name="Hua S.X."/>
        </authorList>
    </citation>
    <scope>NUCLEOTIDE SEQUENCE [LARGE SCALE GENOMIC DNA]</scope>
    <source>
        <strain evidence="2">h7</strain>
    </source>
</reference>
<evidence type="ECO:0000313" key="1">
    <source>
        <dbReference type="EMBL" id="KIM43103.1"/>
    </source>
</evidence>
<dbReference type="AlphaFoldDB" id="A0A0C2XZV1"/>
<name>A0A0C2XZV1_HEBCY</name>
<accession>A0A0C2XZV1</accession>
<organism evidence="1 2">
    <name type="scientific">Hebeloma cylindrosporum</name>
    <dbReference type="NCBI Taxonomy" id="76867"/>
    <lineage>
        <taxon>Eukaryota</taxon>
        <taxon>Fungi</taxon>
        <taxon>Dikarya</taxon>
        <taxon>Basidiomycota</taxon>
        <taxon>Agaricomycotina</taxon>
        <taxon>Agaricomycetes</taxon>
        <taxon>Agaricomycetidae</taxon>
        <taxon>Agaricales</taxon>
        <taxon>Agaricineae</taxon>
        <taxon>Hymenogastraceae</taxon>
        <taxon>Hebeloma</taxon>
    </lineage>
</organism>
<dbReference type="HOGENOM" id="CLU_2277854_0_0_1"/>
<protein>
    <submittedName>
        <fullName evidence="1">Uncharacterized protein</fullName>
    </submittedName>
</protein>
<gene>
    <name evidence="1" type="ORF">M413DRAFT_396222</name>
</gene>
<dbReference type="EMBL" id="KN831776">
    <property type="protein sequence ID" value="KIM43103.1"/>
    <property type="molecule type" value="Genomic_DNA"/>
</dbReference>